<dbReference type="Pfam" id="PF12937">
    <property type="entry name" value="F-box-like"/>
    <property type="match status" value="1"/>
</dbReference>
<feature type="domain" description="F-box" evidence="1">
    <location>
        <begin position="81"/>
        <end position="144"/>
    </location>
</feature>
<proteinExistence type="predicted"/>
<keyword evidence="3" id="KW-1185">Reference proteome</keyword>
<evidence type="ECO:0000313" key="2">
    <source>
        <dbReference type="EMBL" id="KEP47443.1"/>
    </source>
</evidence>
<dbReference type="SUPFAM" id="SSF81383">
    <property type="entry name" value="F-box domain"/>
    <property type="match status" value="1"/>
</dbReference>
<dbReference type="Proteomes" id="UP000027456">
    <property type="component" value="Unassembled WGS sequence"/>
</dbReference>
<dbReference type="EMBL" id="AZST01000740">
    <property type="protein sequence ID" value="KEP47443.1"/>
    <property type="molecule type" value="Genomic_DNA"/>
</dbReference>
<evidence type="ECO:0000313" key="3">
    <source>
        <dbReference type="Proteomes" id="UP000027456"/>
    </source>
</evidence>
<protein>
    <submittedName>
        <fullName evidence="2">Putative F-box-like domain protein</fullName>
    </submittedName>
</protein>
<dbReference type="InterPro" id="IPR001810">
    <property type="entry name" value="F-box_dom"/>
</dbReference>
<dbReference type="OrthoDB" id="3266451at2759"/>
<gene>
    <name evidence="2" type="ORF">V565_155480</name>
</gene>
<dbReference type="AlphaFoldDB" id="A0A074RRX2"/>
<accession>A0A074RRX2</accession>
<name>A0A074RRX2_9AGAM</name>
<dbReference type="Gene3D" id="1.20.1280.50">
    <property type="match status" value="1"/>
</dbReference>
<organism evidence="2 3">
    <name type="scientific">Rhizoctonia solani 123E</name>
    <dbReference type="NCBI Taxonomy" id="1423351"/>
    <lineage>
        <taxon>Eukaryota</taxon>
        <taxon>Fungi</taxon>
        <taxon>Dikarya</taxon>
        <taxon>Basidiomycota</taxon>
        <taxon>Agaricomycotina</taxon>
        <taxon>Agaricomycetes</taxon>
        <taxon>Cantharellales</taxon>
        <taxon>Ceratobasidiaceae</taxon>
        <taxon>Rhizoctonia</taxon>
    </lineage>
</organism>
<reference evidence="2 3" key="1">
    <citation type="submission" date="2013-12" db="EMBL/GenBank/DDBJ databases">
        <authorList>
            <person name="Cubeta M."/>
            <person name="Pakala S."/>
            <person name="Fedorova N."/>
            <person name="Thomas E."/>
            <person name="Dean R."/>
            <person name="Jabaji S."/>
            <person name="Neate S."/>
            <person name="Toda T."/>
            <person name="Tavantzis S."/>
            <person name="Vilgalys R."/>
            <person name="Bharathan N."/>
            <person name="Pakala S."/>
            <person name="Losada L.S."/>
            <person name="Zafar N."/>
            <person name="Nierman W."/>
        </authorList>
    </citation>
    <scope>NUCLEOTIDE SEQUENCE [LARGE SCALE GENOMIC DNA]</scope>
    <source>
        <strain evidence="2 3">123E</strain>
    </source>
</reference>
<dbReference type="HOGENOM" id="CLU_025641_1_0_1"/>
<dbReference type="STRING" id="1423351.A0A074RRX2"/>
<comment type="caution">
    <text evidence="2">The sequence shown here is derived from an EMBL/GenBank/DDBJ whole genome shotgun (WGS) entry which is preliminary data.</text>
</comment>
<dbReference type="InterPro" id="IPR036047">
    <property type="entry name" value="F-box-like_dom_sf"/>
</dbReference>
<evidence type="ECO:0000259" key="1">
    <source>
        <dbReference type="Pfam" id="PF12937"/>
    </source>
</evidence>
<sequence length="549" mass="62395">MLDELTASSNLLCAAIERYSTACLAIQRSYARGEKPHITTPQLSLRMDAEAEIAALLQLKLRETITAINWSKNHSNTRNTINNLPPEILGHIFRLVHRSQPCAKRDYDTDDKTEPIYPAVLSLVCSRWREIAFDIPTLWSHIDISTSTLLNRHRLSGLMQRYLDRAGQLPLDLHIFDSPGYETSLRDPESIQKLVTQFAGRAFSLDLDARHTFEYEIHNKSVSNFFQKCTPGKFTRLTLTQYDDHEFMKGCDSIGSVDDNFNGLLVDLPAEQFEDIMSHVSILRVNQMYPLWNSRAYHGLVELRLTGAQMHIGESELIDMIRASPDLRIFQFNLVIGNPLPVDSQITPIVMNNLEILNLTRMRSSQVGILLRWLHPGSKPLQFAVTQTMWPDPSLLQLKETNSMLFFLRACVTKAYGGNSTFSLMAELLELSPNLQVLALGETVFKSWASWGVSKLAPERRLKCVYMDKCSVNVEAILALINYPGLTIQRFSFYACSFWRGGSWVPKDQTAPHLEELARNHPGVSFTIQDVREPSPIESWDLFPSYDTA</sequence>